<evidence type="ECO:0000313" key="1">
    <source>
        <dbReference type="EMBL" id="SES07463.1"/>
    </source>
</evidence>
<accession>A0A1H9UEI2</accession>
<dbReference type="EMBL" id="FOFR01000021">
    <property type="protein sequence ID" value="SES07463.1"/>
    <property type="molecule type" value="Genomic_DNA"/>
</dbReference>
<dbReference type="AlphaFoldDB" id="A0A1H9UEI2"/>
<evidence type="ECO:0000313" key="2">
    <source>
        <dbReference type="Proteomes" id="UP000199352"/>
    </source>
</evidence>
<sequence length="55" mass="5882">MIELSADMAHDATRNHLDSMRSSLETITADAITYSVALPARVNVAALTVIPTRLG</sequence>
<organism evidence="1 2">
    <name type="scientific">Lentzea xinjiangensis</name>
    <dbReference type="NCBI Taxonomy" id="402600"/>
    <lineage>
        <taxon>Bacteria</taxon>
        <taxon>Bacillati</taxon>
        <taxon>Actinomycetota</taxon>
        <taxon>Actinomycetes</taxon>
        <taxon>Pseudonocardiales</taxon>
        <taxon>Pseudonocardiaceae</taxon>
        <taxon>Lentzea</taxon>
    </lineage>
</organism>
<dbReference type="Proteomes" id="UP000199352">
    <property type="component" value="Unassembled WGS sequence"/>
</dbReference>
<name>A0A1H9UEI2_9PSEU</name>
<gene>
    <name evidence="1" type="ORF">SAMN05216188_12146</name>
</gene>
<keyword evidence="2" id="KW-1185">Reference proteome</keyword>
<dbReference type="STRING" id="402600.SAMN05216188_12146"/>
<proteinExistence type="predicted"/>
<protein>
    <submittedName>
        <fullName evidence="1">Uncharacterized protein</fullName>
    </submittedName>
</protein>
<reference evidence="2" key="1">
    <citation type="submission" date="2016-10" db="EMBL/GenBank/DDBJ databases">
        <authorList>
            <person name="Varghese N."/>
            <person name="Submissions S."/>
        </authorList>
    </citation>
    <scope>NUCLEOTIDE SEQUENCE [LARGE SCALE GENOMIC DNA]</scope>
    <source>
        <strain evidence="2">CGMCC 4.3525</strain>
    </source>
</reference>